<sequence>MALPSAFDLAGFSNGGIVNSAISNGSYGGGFDLGPGSTAYTGQDFSQFLPANFGAPAAQTGGGLFGMGGGGGLSGLNVISGALGTIGNLWNAFQAQKLAKQQFSFTKDFANRNLANQIQSYNTALSDRARARGFTEGQSQDQINAYITANQLENKKVG</sequence>
<protein>
    <submittedName>
        <fullName evidence="1">Putative structural protein</fullName>
    </submittedName>
</protein>
<proteinExistence type="predicted"/>
<dbReference type="EMBL" id="MN988555">
    <property type="protein sequence ID" value="QIG76596.1"/>
    <property type="molecule type" value="Genomic_DNA"/>
</dbReference>
<gene>
    <name evidence="1" type="ORF">EVC27_071</name>
</gene>
<evidence type="ECO:0000313" key="1">
    <source>
        <dbReference type="EMBL" id="QIG76596.1"/>
    </source>
</evidence>
<evidence type="ECO:0000313" key="2">
    <source>
        <dbReference type="Proteomes" id="UP000626490"/>
    </source>
</evidence>
<name>A0A7S5V1G0_9CAUD</name>
<keyword evidence="2" id="KW-1185">Reference proteome</keyword>
<dbReference type="Proteomes" id="UP000626490">
    <property type="component" value="Segment"/>
</dbReference>
<organism evidence="1 2">
    <name type="scientific">Rhizobium phage RHph_I1_6</name>
    <dbReference type="NCBI Taxonomy" id="2509728"/>
    <lineage>
        <taxon>Viruses</taxon>
        <taxon>Duplodnaviria</taxon>
        <taxon>Heunggongvirae</taxon>
        <taxon>Uroviricota</taxon>
        <taxon>Caudoviricetes</taxon>
        <taxon>Schitoviridae</taxon>
        <taxon>Demetervirinae</taxon>
        <taxon>Cyamitesvirus</taxon>
        <taxon>Cyamitesvirus I16</taxon>
    </lineage>
</organism>
<reference evidence="1" key="1">
    <citation type="submission" date="2020-01" db="EMBL/GenBank/DDBJ databases">
        <title>Patterns of diversity and host range of bacteriophage communities associated with bean-nodulatin bacteria.</title>
        <authorList>
            <person name="Vann Cauwenberghe J."/>
            <person name="Santamaria R.I."/>
            <person name="Bustos P."/>
            <person name="Juarez S."/>
            <person name="Gonzalez V."/>
        </authorList>
    </citation>
    <scope>NUCLEOTIDE SEQUENCE</scope>
</reference>
<accession>A0A7S5V1G0</accession>